<evidence type="ECO:0000256" key="1">
    <source>
        <dbReference type="ARBA" id="ARBA00004123"/>
    </source>
</evidence>
<comment type="subcellular location">
    <subcellularLocation>
        <location evidence="1">Nucleus</location>
    </subcellularLocation>
</comment>
<dbReference type="GO" id="GO:0031298">
    <property type="term" value="C:replication fork protection complex"/>
    <property type="evidence" value="ECO:0007669"/>
    <property type="project" value="TreeGrafter"/>
</dbReference>
<dbReference type="InterPro" id="IPR006906">
    <property type="entry name" value="Timeless_N"/>
</dbReference>
<feature type="compositionally biased region" description="Low complexity" evidence="5">
    <location>
        <begin position="17"/>
        <end position="38"/>
    </location>
</feature>
<feature type="compositionally biased region" description="Polar residues" evidence="5">
    <location>
        <begin position="974"/>
        <end position="989"/>
    </location>
</feature>
<evidence type="ECO:0000259" key="6">
    <source>
        <dbReference type="Pfam" id="PF04821"/>
    </source>
</evidence>
<evidence type="ECO:0000256" key="3">
    <source>
        <dbReference type="ARBA" id="ARBA00023242"/>
    </source>
</evidence>
<keyword evidence="8" id="KW-1185">Reference proteome</keyword>
<keyword evidence="4" id="KW-0131">Cell cycle</keyword>
<feature type="region of interest" description="Disordered" evidence="5">
    <location>
        <begin position="813"/>
        <end position="832"/>
    </location>
</feature>
<evidence type="ECO:0000313" key="8">
    <source>
        <dbReference type="Proteomes" id="UP001214628"/>
    </source>
</evidence>
<dbReference type="GO" id="GO:0006281">
    <property type="term" value="P:DNA repair"/>
    <property type="evidence" value="ECO:0007669"/>
    <property type="project" value="TreeGrafter"/>
</dbReference>
<accession>A0AAF0JEB1</accession>
<proteinExistence type="predicted"/>
<evidence type="ECO:0000256" key="2">
    <source>
        <dbReference type="ARBA" id="ARBA00022880"/>
    </source>
</evidence>
<protein>
    <submittedName>
        <fullName evidence="7">Topoisomerase 1-associated factor 1</fullName>
    </submittedName>
</protein>
<keyword evidence="3" id="KW-0539">Nucleus</keyword>
<feature type="compositionally biased region" description="Basic and acidic residues" evidence="5">
    <location>
        <begin position="1013"/>
        <end position="1026"/>
    </location>
</feature>
<dbReference type="EMBL" id="CP118377">
    <property type="protein sequence ID" value="WFD43842.1"/>
    <property type="molecule type" value="Genomic_DNA"/>
</dbReference>
<dbReference type="AlphaFoldDB" id="A0AAF0JEB1"/>
<feature type="region of interest" description="Disordered" evidence="5">
    <location>
        <begin position="917"/>
        <end position="945"/>
    </location>
</feature>
<gene>
    <name evidence="7" type="primary">TOF1</name>
    <name evidence="7" type="ORF">MPSI1_002507</name>
</gene>
<sequence length="1035" mass="117656">MDDVWDEEGLEDWYASDVASSAEDSAEAQEAASEASEVGEIDHDERSNLLRPPILSICAALGGYEHIQIDGHLETVYKLGDDCLGMCIPDTECLRDLRRLWRQDDSDSSRAVARVFAELGTLHNDLVPILLHTAGTGEKENKIALACSTYTNLYIADLMTALTWPIDWNAEVHDIINREEEEDGVLSKLVGLRNMQVQYKASILRLRAKESRLSDRCVIGCVMHHLLLPALSRPKGDRSERDTGVIGMCLHLFRNLSAIRDPEAHTTSSATIIANTTLQSLLVEQLDQHYVLDTLMMLASCADTKEYELWSSVTADCIYQIYVGSNIQDIATISPVDVRGTSHALAASLDSEAKVKRHLSNNARHSRFGTTIQFRAQDGSFRVARQQAALIQPIKDLEQGIADRGRRKISRRRRAYERGDPQHHTAWTHAARKSLRRWADRFMQDGAFQTLEQQYLRDIHAERERVGDLDTARCKAMQIAAFFLDYFRARRATDANDWDFSLIASWMEPWAFRLARSRAAMSMEAKQWYEFVAAIRLWTSLLNALQALTHGTFEQRQVADHLQNTLYYDGDLLDTSLQVMHTYSAQSFACLEAVLDFAYTMPRLLEKHASQHEYLFVKQRQNTDDEDTTRSERLFRFQTYQRAMATTKLAHLCTQYLMRWSDSAQSAVMLPRLASVTHRLVVKAGKPGLFFTAKIRQVWIRLLRGGEQPIRALDSKAFATLEKLAYYIDRQFSKLDSISKEALDANRAVRAPKANKIPAEICVRPELEHSEQIGVAVGLLAEEHKLAEVAWLKFHLDLASAERKALMAHDPEAHLESPSTEVQDRFSEHPLTTDSEEIRKGMTYDPVLKLLLRLVGLEVHVDCENWRWNVPKSCTPAALDRDGRIIDQYLAQPLLMEGELRDYVRRVRIPRERAAACEVDDGDEDQQFKSRKRSRTTSTEKAKRAPRIPRWLDNEFIEDSDEELAFAMEDARPHTSSRSVSPNPLFTKQPSSASPTTSPSVSAALRSPPFENNKMDSVRTPAHRDPLFLFDSDNE</sequence>
<feature type="domain" description="Timeless N-terminal" evidence="6">
    <location>
        <begin position="76"/>
        <end position="373"/>
    </location>
</feature>
<feature type="region of interest" description="Disordered" evidence="5">
    <location>
        <begin position="17"/>
        <end position="43"/>
    </location>
</feature>
<dbReference type="Pfam" id="PF04821">
    <property type="entry name" value="TIMELESS"/>
    <property type="match status" value="1"/>
</dbReference>
<dbReference type="InterPro" id="IPR044998">
    <property type="entry name" value="Timeless"/>
</dbReference>
<dbReference type="GO" id="GO:0003677">
    <property type="term" value="F:DNA binding"/>
    <property type="evidence" value="ECO:0007669"/>
    <property type="project" value="TreeGrafter"/>
</dbReference>
<dbReference type="PANTHER" id="PTHR22940">
    <property type="entry name" value="TIMEOUT/TIMELESS-2"/>
    <property type="match status" value="1"/>
</dbReference>
<keyword evidence="2" id="KW-0236">DNA replication inhibitor</keyword>
<reference evidence="7" key="1">
    <citation type="submission" date="2023-02" db="EMBL/GenBank/DDBJ databases">
        <title>Mating type loci evolution in Malassezia.</title>
        <authorList>
            <person name="Coelho M.A."/>
        </authorList>
    </citation>
    <scope>NUCLEOTIDE SEQUENCE</scope>
    <source>
        <strain evidence="7">CBS 14136</strain>
    </source>
</reference>
<evidence type="ECO:0000313" key="7">
    <source>
        <dbReference type="EMBL" id="WFD43842.1"/>
    </source>
</evidence>
<organism evidence="7 8">
    <name type="scientific">Malassezia psittaci</name>
    <dbReference type="NCBI Taxonomy" id="1821823"/>
    <lineage>
        <taxon>Eukaryota</taxon>
        <taxon>Fungi</taxon>
        <taxon>Dikarya</taxon>
        <taxon>Basidiomycota</taxon>
        <taxon>Ustilaginomycotina</taxon>
        <taxon>Malasseziomycetes</taxon>
        <taxon>Malasseziales</taxon>
        <taxon>Malasseziaceae</taxon>
        <taxon>Malassezia</taxon>
    </lineage>
</organism>
<feature type="compositionally biased region" description="Low complexity" evidence="5">
    <location>
        <begin position="990"/>
        <end position="1004"/>
    </location>
</feature>
<evidence type="ECO:0000256" key="5">
    <source>
        <dbReference type="SAM" id="MobiDB-lite"/>
    </source>
</evidence>
<feature type="region of interest" description="Disordered" evidence="5">
    <location>
        <begin position="970"/>
        <end position="1035"/>
    </location>
</feature>
<dbReference type="GO" id="GO:0043111">
    <property type="term" value="P:replication fork arrest"/>
    <property type="evidence" value="ECO:0007669"/>
    <property type="project" value="TreeGrafter"/>
</dbReference>
<evidence type="ECO:0000256" key="4">
    <source>
        <dbReference type="ARBA" id="ARBA00023306"/>
    </source>
</evidence>
<dbReference type="PANTHER" id="PTHR22940:SF4">
    <property type="entry name" value="PROTEIN TIMELESS HOMOLOG"/>
    <property type="match status" value="1"/>
</dbReference>
<dbReference type="GO" id="GO:0000076">
    <property type="term" value="P:DNA replication checkpoint signaling"/>
    <property type="evidence" value="ECO:0007669"/>
    <property type="project" value="TreeGrafter"/>
</dbReference>
<name>A0AAF0JEB1_9BASI</name>
<dbReference type="Proteomes" id="UP001214628">
    <property type="component" value="Chromosome 3"/>
</dbReference>